<evidence type="ECO:0000256" key="1">
    <source>
        <dbReference type="ARBA" id="ARBA00022729"/>
    </source>
</evidence>
<evidence type="ECO:0000256" key="3">
    <source>
        <dbReference type="ARBA" id="ARBA00023180"/>
    </source>
</evidence>
<keyword evidence="1" id="KW-0732">Signal</keyword>
<dbReference type="SMART" id="SM00191">
    <property type="entry name" value="Int_alpha"/>
    <property type="match status" value="14"/>
</dbReference>
<dbReference type="InterPro" id="IPR013783">
    <property type="entry name" value="Ig-like_fold"/>
</dbReference>
<dbReference type="PANTHER" id="PTHR23220:SF134">
    <property type="entry name" value="INTEGRIN ALPHA-2 DOMAIN-CONTAINING PROTEIN"/>
    <property type="match status" value="1"/>
</dbReference>
<proteinExistence type="predicted"/>
<dbReference type="Gene3D" id="2.60.40.10">
    <property type="entry name" value="Immunoglobulins"/>
    <property type="match status" value="1"/>
</dbReference>
<dbReference type="PRINTS" id="PR01185">
    <property type="entry name" value="INTEGRINA"/>
</dbReference>
<gene>
    <name evidence="4" type="ORF">J4E00_14915</name>
</gene>
<name>A0ABS3QGJ0_9BACT</name>
<keyword evidence="5" id="KW-1185">Reference proteome</keyword>
<sequence>MQPAATEAHATYQYPHFAVDFDNTTEGVRQTYRLARRPAGTGPVEVQLAVHTALRARQTSPGEVAFAPDSAGAAVLTYNSLKAWDADGSPLAAHLRLDPAGQALALVVDDAGARYPLTIDPLASTAGTTITGVTAGDSYATAVAHIGDINNDGYGDVAVGAPNATGPGGLGAGKAYVYLGSSTGHATSPLYTFEYGEGNGHFGTSVAGAGDYNGDGYGDMLVGEPGFSGNKGRVLLFYGSAGGFSSVYALGSGNADGQMGTSVAGLGDVNGDGYDDIGFGMPLLFSNAGGFYVYLGRTTLGFTGGAALSLGGSGTEALGSAIAGAGDVNGDGYADFMIGAPGSGTASGTVRFYSGGSTLSFVSLTRGTASDRFGASLTSAGDTNGDGYADFLIGAPGVSSGAGAAHYYLGSSTSITAATNPTTMLTGTTAGDAFGQSLSGASDVNGDGYADFAVGAPGVSSNTGRVYYYGGTATAATFVLTQTLNGGAAGDRFGGSISGGDANGDGYGDLLVGAAGYSSSTGRSYTYYGSPGQLAASAPTNRSGESTNDYFACSVAGAGDVNGDGFADVVIGAYNNGNKGRAYVYYGSATGLSAASPDIRSGEAGNNYFGYSVAGTGDVNGDGYADIVIGAYGNSNKGRAYVYYGSSTGLSATGPAIRSGEVNGDNFGYSVAGAGDVNSDGYADLVVGAYGNATSTGKVYVYYGSSAGLSTASPDTRLGEATNDAFGYSVAGTSDVNGDGFADIVVGARGNATNTGRAYVYYGGPAGLRTATPATCSGEATNNFFGTSVAGAGDVNGDGFTDVVIGASGNATNTGKAYVYYGSATGLNTASPATRLGEATSNFFAASVAGAGDVDGDGYGDVVIGAYGNTTNTGRSYLYYGSETGLSTASPDVRSGEASNNYFGASVAGAGDVNGDGYADVLVGAYANTTNTGRSYLYYGNDALGRTARLRLLNTDLSTPLQPAANYASTQFGIGLVARPVGGRSKVRVVWEAVGNGTNFSHNSPLANSTAYTGRGAWTSQPATTATELKALVTKVRHVTRVRARLEYAGSPLSSLSPTNGTGGAGVRVRYGPWQYVGASFVAGSNQATPLPVELTAFAAEAVSGPAVRLTWTTASEKNSARFEIERSADGQQFSPIGEVAAQGTKTSPTTYAYLDSQVPRAANYYRLRQVDRDGTASYSPVRVVAFNATSRSVLALFPNPARATTLNGAAPGAAVQVFDGLGRVVATATADATGTAALVLPARLPGGIYLVRADKQTIRLVVE</sequence>
<dbReference type="InterPro" id="IPR000413">
    <property type="entry name" value="Integrin_alpha"/>
</dbReference>
<dbReference type="Gene3D" id="2.130.10.130">
    <property type="entry name" value="Integrin alpha, N-terminal"/>
    <property type="match status" value="7"/>
</dbReference>
<keyword evidence="3" id="KW-0325">Glycoprotein</keyword>
<comment type="caution">
    <text evidence="4">The sequence shown here is derived from an EMBL/GenBank/DDBJ whole genome shotgun (WGS) entry which is preliminary data.</text>
</comment>
<accession>A0ABS3QGJ0</accession>
<dbReference type="SUPFAM" id="SSF69318">
    <property type="entry name" value="Integrin alpha N-terminal domain"/>
    <property type="match status" value="3"/>
</dbReference>
<dbReference type="NCBIfam" id="TIGR04183">
    <property type="entry name" value="Por_Secre_tail"/>
    <property type="match status" value="1"/>
</dbReference>
<evidence type="ECO:0000313" key="4">
    <source>
        <dbReference type="EMBL" id="MBO2010351.1"/>
    </source>
</evidence>
<protein>
    <submittedName>
        <fullName evidence="4">FG-GAP repeat protein</fullName>
    </submittedName>
</protein>
<dbReference type="InterPro" id="IPR013519">
    <property type="entry name" value="Int_alpha_beta-p"/>
</dbReference>
<dbReference type="PANTHER" id="PTHR23220">
    <property type="entry name" value="INTEGRIN ALPHA"/>
    <property type="match status" value="1"/>
</dbReference>
<keyword evidence="2" id="KW-0677">Repeat</keyword>
<dbReference type="Pfam" id="PF01839">
    <property type="entry name" value="FG-GAP"/>
    <property type="match status" value="13"/>
</dbReference>
<dbReference type="InterPro" id="IPR028994">
    <property type="entry name" value="Integrin_alpha_N"/>
</dbReference>
<reference evidence="4 5" key="1">
    <citation type="submission" date="2021-03" db="EMBL/GenBank/DDBJ databases">
        <authorList>
            <person name="Kim M.K."/>
        </authorList>
    </citation>
    <scope>NUCLEOTIDE SEQUENCE [LARGE SCALE GENOMIC DNA]</scope>
    <source>
        <strain evidence="4 5">BT442</strain>
    </source>
</reference>
<organism evidence="4 5">
    <name type="scientific">Hymenobacter negativus</name>
    <dbReference type="NCBI Taxonomy" id="2795026"/>
    <lineage>
        <taxon>Bacteria</taxon>
        <taxon>Pseudomonadati</taxon>
        <taxon>Bacteroidota</taxon>
        <taxon>Cytophagia</taxon>
        <taxon>Cytophagales</taxon>
        <taxon>Hymenobacteraceae</taxon>
        <taxon>Hymenobacter</taxon>
    </lineage>
</organism>
<dbReference type="InterPro" id="IPR026444">
    <property type="entry name" value="Secre_tail"/>
</dbReference>
<dbReference type="InterPro" id="IPR013517">
    <property type="entry name" value="FG-GAP"/>
</dbReference>
<evidence type="ECO:0000313" key="5">
    <source>
        <dbReference type="Proteomes" id="UP000664369"/>
    </source>
</evidence>
<dbReference type="Proteomes" id="UP000664369">
    <property type="component" value="Unassembled WGS sequence"/>
</dbReference>
<dbReference type="EMBL" id="JAGETZ010000006">
    <property type="protein sequence ID" value="MBO2010351.1"/>
    <property type="molecule type" value="Genomic_DNA"/>
</dbReference>
<dbReference type="PROSITE" id="PS51470">
    <property type="entry name" value="FG_GAP"/>
    <property type="match status" value="14"/>
</dbReference>
<dbReference type="RefSeq" id="WP_208175977.1">
    <property type="nucleotide sequence ID" value="NZ_JAGETZ010000006.1"/>
</dbReference>
<evidence type="ECO:0000256" key="2">
    <source>
        <dbReference type="ARBA" id="ARBA00022737"/>
    </source>
</evidence>